<dbReference type="InterPro" id="IPR036812">
    <property type="entry name" value="NAD(P)_OxRdtase_dom_sf"/>
</dbReference>
<dbReference type="GO" id="GO:0016491">
    <property type="term" value="F:oxidoreductase activity"/>
    <property type="evidence" value="ECO:0007669"/>
    <property type="project" value="UniProtKB-KW"/>
</dbReference>
<evidence type="ECO:0000259" key="2">
    <source>
        <dbReference type="Pfam" id="PF00248"/>
    </source>
</evidence>
<gene>
    <name evidence="4" type="ORF">CLV93_107151</name>
    <name evidence="3" type="ORF">JCM18694_28760</name>
</gene>
<dbReference type="OrthoDB" id="9773828at2"/>
<dbReference type="Proteomes" id="UP000396862">
    <property type="component" value="Unassembled WGS sequence"/>
</dbReference>
<dbReference type="AlphaFoldDB" id="A0A2P8CAP9"/>
<dbReference type="PANTHER" id="PTHR43625:SF40">
    <property type="entry name" value="ALDO-KETO REDUCTASE YAKC [NADP(+)]"/>
    <property type="match status" value="1"/>
</dbReference>
<name>A0A2P8CAP9_9BACT</name>
<evidence type="ECO:0000313" key="6">
    <source>
        <dbReference type="Proteomes" id="UP000396862"/>
    </source>
</evidence>
<keyword evidence="6" id="KW-1185">Reference proteome</keyword>
<dbReference type="CDD" id="cd19076">
    <property type="entry name" value="AKR_AKR13A_13D"/>
    <property type="match status" value="1"/>
</dbReference>
<accession>A0A2P8CAP9</accession>
<reference evidence="3 6" key="2">
    <citation type="submission" date="2019-10" db="EMBL/GenBank/DDBJ databases">
        <title>Prolixibacter strains distinguished by the presence of nitrate reductase genes were adept at nitrate-dependent anaerobic corrosion of metallic iron and carbon steel.</title>
        <authorList>
            <person name="Iino T."/>
            <person name="Shono N."/>
            <person name="Ito K."/>
            <person name="Nakamura R."/>
            <person name="Sueoka K."/>
            <person name="Harayama S."/>
            <person name="Ohkuma M."/>
        </authorList>
    </citation>
    <scope>NUCLEOTIDE SEQUENCE [LARGE SCALE GENOMIC DNA]</scope>
    <source>
        <strain evidence="3 6">MIC1-1</strain>
    </source>
</reference>
<evidence type="ECO:0000256" key="1">
    <source>
        <dbReference type="ARBA" id="ARBA00023002"/>
    </source>
</evidence>
<organism evidence="4 5">
    <name type="scientific">Prolixibacter denitrificans</name>
    <dbReference type="NCBI Taxonomy" id="1541063"/>
    <lineage>
        <taxon>Bacteria</taxon>
        <taxon>Pseudomonadati</taxon>
        <taxon>Bacteroidota</taxon>
        <taxon>Bacteroidia</taxon>
        <taxon>Marinilabiliales</taxon>
        <taxon>Prolixibacteraceae</taxon>
        <taxon>Prolixibacter</taxon>
    </lineage>
</organism>
<comment type="caution">
    <text evidence="4">The sequence shown here is derived from an EMBL/GenBank/DDBJ whole genome shotgun (WGS) entry which is preliminary data.</text>
</comment>
<dbReference type="SUPFAM" id="SSF51430">
    <property type="entry name" value="NAD(P)-linked oxidoreductase"/>
    <property type="match status" value="1"/>
</dbReference>
<dbReference type="RefSeq" id="WP_106542835.1">
    <property type="nucleotide sequence ID" value="NZ_BLAU01000001.1"/>
</dbReference>
<feature type="domain" description="NADP-dependent oxidoreductase" evidence="2">
    <location>
        <begin position="16"/>
        <end position="313"/>
    </location>
</feature>
<dbReference type="Gene3D" id="3.20.20.100">
    <property type="entry name" value="NADP-dependent oxidoreductase domain"/>
    <property type="match status" value="1"/>
</dbReference>
<dbReference type="Proteomes" id="UP000240621">
    <property type="component" value="Unassembled WGS sequence"/>
</dbReference>
<evidence type="ECO:0000313" key="4">
    <source>
        <dbReference type="EMBL" id="PSK82037.1"/>
    </source>
</evidence>
<keyword evidence="1" id="KW-0560">Oxidoreductase</keyword>
<dbReference type="InterPro" id="IPR050791">
    <property type="entry name" value="Aldo-Keto_reductase"/>
</dbReference>
<dbReference type="EMBL" id="BLAU01000001">
    <property type="protein sequence ID" value="GET22630.1"/>
    <property type="molecule type" value="Genomic_DNA"/>
</dbReference>
<evidence type="ECO:0000313" key="5">
    <source>
        <dbReference type="Proteomes" id="UP000240621"/>
    </source>
</evidence>
<sequence length="333" mass="36400">MKYRKLGKTEEKLSAVGLGCMGMSFAYGPANEKESLATLDRALELGINFLDTADVYGNGANEELLSKLLKNKREKVFLATKFGFRFPEGTGYVPNANGAYIDCSPKWIKQAVEKSLTRLGIDTIDLYYAHRVDPNVPIEETVGAMAELVKEGKVRYLGLSEASAESIRKANAVHPIQALQSEYSLLTRDVENEILPTIRELGISLVPFSPLARGLMTNKLDVSGLTDTDFRKSLPRYSGKHWDNNQKLAAAFAELAGKKGCTPAQLALAWVLAQGDDIIPIPGTKRIKYLEDNAGAVDVELSGADLNAIEALLKQYPDIGARYSKKLADQASK</sequence>
<proteinExistence type="predicted"/>
<reference evidence="4 5" key="1">
    <citation type="submission" date="2018-03" db="EMBL/GenBank/DDBJ databases">
        <title>Genomic Encyclopedia of Archaeal and Bacterial Type Strains, Phase II (KMG-II): from individual species to whole genera.</title>
        <authorList>
            <person name="Goeker M."/>
        </authorList>
    </citation>
    <scope>NUCLEOTIDE SEQUENCE [LARGE SCALE GENOMIC DNA]</scope>
    <source>
        <strain evidence="4 5">DSM 27267</strain>
    </source>
</reference>
<protein>
    <submittedName>
        <fullName evidence="3">Aldo/keto reductase</fullName>
    </submittedName>
    <submittedName>
        <fullName evidence="4">Aryl-alcohol dehydrogenase-like predicted oxidoreductase</fullName>
    </submittedName>
</protein>
<dbReference type="GO" id="GO:0005737">
    <property type="term" value="C:cytoplasm"/>
    <property type="evidence" value="ECO:0007669"/>
    <property type="project" value="TreeGrafter"/>
</dbReference>
<dbReference type="PANTHER" id="PTHR43625">
    <property type="entry name" value="AFLATOXIN B1 ALDEHYDE REDUCTASE"/>
    <property type="match status" value="1"/>
</dbReference>
<dbReference type="EMBL" id="PYGC01000007">
    <property type="protein sequence ID" value="PSK82037.1"/>
    <property type="molecule type" value="Genomic_DNA"/>
</dbReference>
<dbReference type="Pfam" id="PF00248">
    <property type="entry name" value="Aldo_ket_red"/>
    <property type="match status" value="1"/>
</dbReference>
<evidence type="ECO:0000313" key="3">
    <source>
        <dbReference type="EMBL" id="GET22630.1"/>
    </source>
</evidence>
<dbReference type="InterPro" id="IPR023210">
    <property type="entry name" value="NADP_OxRdtase_dom"/>
</dbReference>